<dbReference type="AlphaFoldDB" id="A0A1L3FNL6"/>
<evidence type="ECO:0000313" key="2">
    <source>
        <dbReference type="Proteomes" id="UP000181962"/>
    </source>
</evidence>
<evidence type="ECO:0000313" key="1">
    <source>
        <dbReference type="EMBL" id="APG14870.1"/>
    </source>
</evidence>
<protein>
    <submittedName>
        <fullName evidence="1">Uncharacterized protein</fullName>
    </submittedName>
</protein>
<accession>A0A1L3FNL6</accession>
<gene>
    <name evidence="1" type="ORF">BKD09_41685</name>
</gene>
<name>A0A1L3FNL6_BRAJP</name>
<dbReference type="Proteomes" id="UP000181962">
    <property type="component" value="Chromosome"/>
</dbReference>
<reference evidence="1 2" key="1">
    <citation type="submission" date="2016-11" db="EMBL/GenBank/DDBJ databases">
        <title>Complete Genome Sequence of Bradyrhizobium sp. strain J5, an isolated from soybean nodule in Hokkaido.</title>
        <authorList>
            <person name="Kanehara K."/>
        </authorList>
    </citation>
    <scope>NUCLEOTIDE SEQUENCE [LARGE SCALE GENOMIC DNA]</scope>
    <source>
        <strain evidence="1 2">J5</strain>
    </source>
</reference>
<dbReference type="EMBL" id="CP017637">
    <property type="protein sequence ID" value="APG14870.1"/>
    <property type="molecule type" value="Genomic_DNA"/>
</dbReference>
<proteinExistence type="predicted"/>
<organism evidence="1 2">
    <name type="scientific">Bradyrhizobium japonicum</name>
    <dbReference type="NCBI Taxonomy" id="375"/>
    <lineage>
        <taxon>Bacteria</taxon>
        <taxon>Pseudomonadati</taxon>
        <taxon>Pseudomonadota</taxon>
        <taxon>Alphaproteobacteria</taxon>
        <taxon>Hyphomicrobiales</taxon>
        <taxon>Nitrobacteraceae</taxon>
        <taxon>Bradyrhizobium</taxon>
    </lineage>
</organism>
<sequence length="64" mass="7224">MIQLNDVGYCRLGERQVALASSRMQLGALYLMEAHDEFDAHSPRTPPQTSLELFLVVRLPIVLL</sequence>